<dbReference type="EC" id="2.7.10.2" evidence="5"/>
<comment type="similarity">
    <text evidence="4">Belongs to the etk/wzc family.</text>
</comment>
<dbReference type="InterPro" id="IPR027417">
    <property type="entry name" value="P-loop_NTPase"/>
</dbReference>
<feature type="transmembrane region" description="Helical" evidence="17">
    <location>
        <begin position="12"/>
        <end position="34"/>
    </location>
</feature>
<organism evidence="20 21">
    <name type="scientific">Mycolicibacterium goodii</name>
    <name type="common">Mycobacterium goodii</name>
    <dbReference type="NCBI Taxonomy" id="134601"/>
    <lineage>
        <taxon>Bacteria</taxon>
        <taxon>Bacillati</taxon>
        <taxon>Actinomycetota</taxon>
        <taxon>Actinomycetes</taxon>
        <taxon>Mycobacteriales</taxon>
        <taxon>Mycobacteriaceae</taxon>
        <taxon>Mycolicibacterium</taxon>
    </lineage>
</organism>
<keyword evidence="13 17" id="KW-1133">Transmembrane helix</keyword>
<dbReference type="GO" id="GO:0005524">
    <property type="term" value="F:ATP binding"/>
    <property type="evidence" value="ECO:0007669"/>
    <property type="project" value="UniProtKB-KW"/>
</dbReference>
<keyword evidence="14 17" id="KW-0472">Membrane</keyword>
<keyword evidence="11 20" id="KW-0418">Kinase</keyword>
<dbReference type="RefSeq" id="WP_049747879.1">
    <property type="nucleotide sequence ID" value="NZ_CP012150.1"/>
</dbReference>
<protein>
    <recommendedName>
        <fullName evidence="5">non-specific protein-tyrosine kinase</fullName>
        <ecNumber evidence="5">2.7.10.2</ecNumber>
    </recommendedName>
</protein>
<dbReference type="OrthoDB" id="9812433at2"/>
<keyword evidence="9 17" id="KW-0812">Transmembrane</keyword>
<evidence type="ECO:0000256" key="1">
    <source>
        <dbReference type="ARBA" id="ARBA00004429"/>
    </source>
</evidence>
<proteinExistence type="inferred from homology"/>
<evidence type="ECO:0000256" key="5">
    <source>
        <dbReference type="ARBA" id="ARBA00011903"/>
    </source>
</evidence>
<keyword evidence="10" id="KW-0547">Nucleotide-binding</keyword>
<dbReference type="InterPro" id="IPR025669">
    <property type="entry name" value="AAA_dom"/>
</dbReference>
<evidence type="ECO:0000256" key="15">
    <source>
        <dbReference type="ARBA" id="ARBA00023137"/>
    </source>
</evidence>
<keyword evidence="8" id="KW-0808">Transferase</keyword>
<feature type="domain" description="Polysaccharide chain length determinant N-terminal" evidence="18">
    <location>
        <begin position="6"/>
        <end position="87"/>
    </location>
</feature>
<feature type="domain" description="AAA" evidence="19">
    <location>
        <begin position="262"/>
        <end position="401"/>
    </location>
</feature>
<dbReference type="Pfam" id="PF13614">
    <property type="entry name" value="AAA_31"/>
    <property type="match status" value="1"/>
</dbReference>
<dbReference type="PANTHER" id="PTHR32309">
    <property type="entry name" value="TYROSINE-PROTEIN KINASE"/>
    <property type="match status" value="1"/>
</dbReference>
<evidence type="ECO:0000256" key="7">
    <source>
        <dbReference type="ARBA" id="ARBA00022519"/>
    </source>
</evidence>
<evidence type="ECO:0000256" key="10">
    <source>
        <dbReference type="ARBA" id="ARBA00022741"/>
    </source>
</evidence>
<dbReference type="NCBIfam" id="TIGR01007">
    <property type="entry name" value="eps_fam"/>
    <property type="match status" value="1"/>
</dbReference>
<dbReference type="InterPro" id="IPR050445">
    <property type="entry name" value="Bact_polysacc_biosynth/exp"/>
</dbReference>
<dbReference type="KEGG" id="mgo:AFA91_29880"/>
<reference evidence="20 21" key="1">
    <citation type="submission" date="2015-07" db="EMBL/GenBank/DDBJ databases">
        <title>Complete genome sequence of Mycobacterium goodii X7B, a facultative thermophilic biodesulfurizing bacterium.</title>
        <authorList>
            <person name="Yu B."/>
            <person name="Li F."/>
            <person name="Xu P."/>
        </authorList>
    </citation>
    <scope>NUCLEOTIDE SEQUENCE [LARGE SCALE GENOMIC DNA]</scope>
    <source>
        <strain evidence="20 21">X7B</strain>
    </source>
</reference>
<evidence type="ECO:0000256" key="6">
    <source>
        <dbReference type="ARBA" id="ARBA00022475"/>
    </source>
</evidence>
<dbReference type="EMBL" id="CP012150">
    <property type="protein sequence ID" value="AKS35420.1"/>
    <property type="molecule type" value="Genomic_DNA"/>
</dbReference>
<evidence type="ECO:0000259" key="18">
    <source>
        <dbReference type="Pfam" id="PF02706"/>
    </source>
</evidence>
<dbReference type="GO" id="GO:0004715">
    <property type="term" value="F:non-membrane spanning protein tyrosine kinase activity"/>
    <property type="evidence" value="ECO:0007669"/>
    <property type="project" value="UniProtKB-EC"/>
</dbReference>
<comment type="catalytic activity">
    <reaction evidence="16">
        <text>L-tyrosyl-[protein] + ATP = O-phospho-L-tyrosyl-[protein] + ADP + H(+)</text>
        <dbReference type="Rhea" id="RHEA:10596"/>
        <dbReference type="Rhea" id="RHEA-COMP:10136"/>
        <dbReference type="Rhea" id="RHEA-COMP:20101"/>
        <dbReference type="ChEBI" id="CHEBI:15378"/>
        <dbReference type="ChEBI" id="CHEBI:30616"/>
        <dbReference type="ChEBI" id="CHEBI:46858"/>
        <dbReference type="ChEBI" id="CHEBI:61978"/>
        <dbReference type="ChEBI" id="CHEBI:456216"/>
        <dbReference type="EC" id="2.7.10.2"/>
    </reaction>
</comment>
<dbReference type="Proteomes" id="UP000062255">
    <property type="component" value="Chromosome"/>
</dbReference>
<evidence type="ECO:0000313" key="21">
    <source>
        <dbReference type="Proteomes" id="UP000062255"/>
    </source>
</evidence>
<evidence type="ECO:0000256" key="2">
    <source>
        <dbReference type="ARBA" id="ARBA00006683"/>
    </source>
</evidence>
<dbReference type="FunFam" id="3.40.50.300:FF:000527">
    <property type="entry name" value="Tyrosine-protein kinase etk"/>
    <property type="match status" value="1"/>
</dbReference>
<evidence type="ECO:0000256" key="3">
    <source>
        <dbReference type="ARBA" id="ARBA00007316"/>
    </source>
</evidence>
<dbReference type="InterPro" id="IPR005702">
    <property type="entry name" value="Wzc-like_C"/>
</dbReference>
<dbReference type="Gene3D" id="3.40.50.300">
    <property type="entry name" value="P-loop containing nucleotide triphosphate hydrolases"/>
    <property type="match status" value="1"/>
</dbReference>
<keyword evidence="6" id="KW-1003">Cell membrane</keyword>
<gene>
    <name evidence="20" type="ORF">AFA91_29880</name>
</gene>
<dbReference type="CDD" id="cd05387">
    <property type="entry name" value="BY-kinase"/>
    <property type="match status" value="1"/>
</dbReference>
<evidence type="ECO:0000256" key="13">
    <source>
        <dbReference type="ARBA" id="ARBA00022989"/>
    </source>
</evidence>
<evidence type="ECO:0000256" key="4">
    <source>
        <dbReference type="ARBA" id="ARBA00008883"/>
    </source>
</evidence>
<accession>A0A0K0XDF0</accession>
<name>A0A0K0XDF0_MYCGD</name>
<dbReference type="STRING" id="134601.AFA91_29880"/>
<evidence type="ECO:0000256" key="17">
    <source>
        <dbReference type="SAM" id="Phobius"/>
    </source>
</evidence>
<comment type="subcellular location">
    <subcellularLocation>
        <location evidence="1">Cell inner membrane</location>
        <topology evidence="1">Multi-pass membrane protein</topology>
    </subcellularLocation>
</comment>
<sequence>MTLEYFLKVVRARWITVCAAALIGVLVAVVLILTTKPVYQATTRLFVSTSAGMSASDLYQGNRLSQDRVMSYTELVMGRTLAQRTIDRLDLDIDAETLRKNVIAKAKSGTVLISVQVRDESPTRARDIANALSDEFVAMVSELESTTAGGPPNARVIVEQRATVPDLPIEPRKKQLLAFGLGLGVLLGVGAAVLREVLDNTVKTRDTVESSAGVGVVGSIPLDKKRRSEPAISFGADHSPIAESFRALRMNLQFLSVDDPPRVIVITSSVSGEGKSTTSINLALALAENGSRVALVDGDLRRPAIHGYLGLIGTVGFSTVLSGGASLSEALQETRFEGLSVLAAGVSPPNPSELLGSRAAKTLLDELRAEFDFVIVDSSPLLAVTDAAILSVAADGALMVVRFGSTKRDQLAHSVRSLSDVGRKPLGAVLTLVPSKRDGPYGFDYSYYGAQEAPAAQN</sequence>
<evidence type="ECO:0000256" key="16">
    <source>
        <dbReference type="ARBA" id="ARBA00051245"/>
    </source>
</evidence>
<keyword evidence="12" id="KW-0067">ATP-binding</keyword>
<dbReference type="GO" id="GO:0005886">
    <property type="term" value="C:plasma membrane"/>
    <property type="evidence" value="ECO:0007669"/>
    <property type="project" value="UniProtKB-SubCell"/>
</dbReference>
<evidence type="ECO:0000313" key="20">
    <source>
        <dbReference type="EMBL" id="AKS35420.1"/>
    </source>
</evidence>
<dbReference type="AlphaFoldDB" id="A0A0K0XDF0"/>
<dbReference type="Pfam" id="PF02706">
    <property type="entry name" value="Wzz"/>
    <property type="match status" value="1"/>
</dbReference>
<evidence type="ECO:0000256" key="9">
    <source>
        <dbReference type="ARBA" id="ARBA00022692"/>
    </source>
</evidence>
<keyword evidence="7" id="KW-0997">Cell inner membrane</keyword>
<comment type="similarity">
    <text evidence="2">Belongs to the CpsC/CapA family.</text>
</comment>
<dbReference type="PANTHER" id="PTHR32309:SF13">
    <property type="entry name" value="FERRIC ENTEROBACTIN TRANSPORT PROTEIN FEPE"/>
    <property type="match status" value="1"/>
</dbReference>
<dbReference type="SUPFAM" id="SSF52540">
    <property type="entry name" value="P-loop containing nucleoside triphosphate hydrolases"/>
    <property type="match status" value="1"/>
</dbReference>
<dbReference type="GO" id="GO:0042802">
    <property type="term" value="F:identical protein binding"/>
    <property type="evidence" value="ECO:0007669"/>
    <property type="project" value="UniProtKB-ARBA"/>
</dbReference>
<evidence type="ECO:0000256" key="8">
    <source>
        <dbReference type="ARBA" id="ARBA00022679"/>
    </source>
</evidence>
<evidence type="ECO:0000256" key="14">
    <source>
        <dbReference type="ARBA" id="ARBA00023136"/>
    </source>
</evidence>
<dbReference type="InterPro" id="IPR003856">
    <property type="entry name" value="LPS_length_determ_N"/>
</dbReference>
<keyword evidence="15" id="KW-0829">Tyrosine-protein kinase</keyword>
<dbReference type="PATRIC" id="fig|134601.6.peg.6175"/>
<evidence type="ECO:0000256" key="12">
    <source>
        <dbReference type="ARBA" id="ARBA00022840"/>
    </source>
</evidence>
<evidence type="ECO:0000259" key="19">
    <source>
        <dbReference type="Pfam" id="PF13614"/>
    </source>
</evidence>
<comment type="similarity">
    <text evidence="3">Belongs to the CpsD/CapB family.</text>
</comment>
<evidence type="ECO:0000256" key="11">
    <source>
        <dbReference type="ARBA" id="ARBA00022777"/>
    </source>
</evidence>